<evidence type="ECO:0000256" key="1">
    <source>
        <dbReference type="SAM" id="MobiDB-lite"/>
    </source>
</evidence>
<dbReference type="CDD" id="cd07067">
    <property type="entry name" value="HP_PGM_like"/>
    <property type="match status" value="1"/>
</dbReference>
<feature type="compositionally biased region" description="Polar residues" evidence="1">
    <location>
        <begin position="1"/>
        <end position="12"/>
    </location>
</feature>
<feature type="region of interest" description="Disordered" evidence="1">
    <location>
        <begin position="1"/>
        <end position="29"/>
    </location>
</feature>
<dbReference type="SMART" id="SM00855">
    <property type="entry name" value="PGAM"/>
    <property type="match status" value="1"/>
</dbReference>
<protein>
    <submittedName>
        <fullName evidence="2">Histidine phosphatase superfamily</fullName>
    </submittedName>
</protein>
<dbReference type="InterPro" id="IPR050275">
    <property type="entry name" value="PGM_Phosphatase"/>
</dbReference>
<name>A0AA39JEG7_9AGAR</name>
<dbReference type="PANTHER" id="PTHR48100">
    <property type="entry name" value="BROAD-SPECIFICITY PHOSPHATASE YOR283W-RELATED"/>
    <property type="match status" value="1"/>
</dbReference>
<organism evidence="2 3">
    <name type="scientific">Armillaria borealis</name>
    <dbReference type="NCBI Taxonomy" id="47425"/>
    <lineage>
        <taxon>Eukaryota</taxon>
        <taxon>Fungi</taxon>
        <taxon>Dikarya</taxon>
        <taxon>Basidiomycota</taxon>
        <taxon>Agaricomycotina</taxon>
        <taxon>Agaricomycetes</taxon>
        <taxon>Agaricomycetidae</taxon>
        <taxon>Agaricales</taxon>
        <taxon>Marasmiineae</taxon>
        <taxon>Physalacriaceae</taxon>
        <taxon>Armillaria</taxon>
    </lineage>
</organism>
<dbReference type="Proteomes" id="UP001175226">
    <property type="component" value="Unassembled WGS sequence"/>
</dbReference>
<evidence type="ECO:0000313" key="2">
    <source>
        <dbReference type="EMBL" id="KAK0441277.1"/>
    </source>
</evidence>
<sequence>MNLQEQLNNTAVSPPEIIEDTSKGSQKAENPGKCLVLTLVRHGQVMFHHASSSVIIITFTPQIVKAESNIMRYKSADKSDPLTNRGRCQAEQLGKELSSTHIDHLISSPYLRALDTARAIGRNNTERPDLKPEEDELVIEQDHGPEVDAARTSGNGDLELQLRTGLSPLASFEFHGAPPRSYCPPGGESLESVAQRARIALLQYLRSRGASFASMPDSMELGDSVPHAVVVSHNIFLTEFYEAMLFFNNPSQRYNTPVQWNNASWARFIVFFDGERLEFKIMKQPS</sequence>
<dbReference type="GO" id="GO:0005737">
    <property type="term" value="C:cytoplasm"/>
    <property type="evidence" value="ECO:0007669"/>
    <property type="project" value="TreeGrafter"/>
</dbReference>
<dbReference type="Gene3D" id="3.40.50.1240">
    <property type="entry name" value="Phosphoglycerate mutase-like"/>
    <property type="match status" value="1"/>
</dbReference>
<proteinExistence type="predicted"/>
<dbReference type="PANTHER" id="PTHR48100:SF1">
    <property type="entry name" value="HISTIDINE PHOSPHATASE FAMILY PROTEIN-RELATED"/>
    <property type="match status" value="1"/>
</dbReference>
<comment type="caution">
    <text evidence="2">The sequence shown here is derived from an EMBL/GenBank/DDBJ whole genome shotgun (WGS) entry which is preliminary data.</text>
</comment>
<dbReference type="AlphaFoldDB" id="A0AA39JEG7"/>
<dbReference type="GO" id="GO:0016791">
    <property type="term" value="F:phosphatase activity"/>
    <property type="evidence" value="ECO:0007669"/>
    <property type="project" value="TreeGrafter"/>
</dbReference>
<accession>A0AA39JEG7</accession>
<gene>
    <name evidence="2" type="ORF">EV421DRAFT_724010</name>
</gene>
<dbReference type="EMBL" id="JAUEPT010000030">
    <property type="protein sequence ID" value="KAK0441277.1"/>
    <property type="molecule type" value="Genomic_DNA"/>
</dbReference>
<keyword evidence="3" id="KW-1185">Reference proteome</keyword>
<evidence type="ECO:0000313" key="3">
    <source>
        <dbReference type="Proteomes" id="UP001175226"/>
    </source>
</evidence>
<reference evidence="2" key="1">
    <citation type="submission" date="2023-06" db="EMBL/GenBank/DDBJ databases">
        <authorList>
            <consortium name="Lawrence Berkeley National Laboratory"/>
            <person name="Ahrendt S."/>
            <person name="Sahu N."/>
            <person name="Indic B."/>
            <person name="Wong-Bajracharya J."/>
            <person name="Merenyi Z."/>
            <person name="Ke H.-M."/>
            <person name="Monk M."/>
            <person name="Kocsube S."/>
            <person name="Drula E."/>
            <person name="Lipzen A."/>
            <person name="Balint B."/>
            <person name="Henrissat B."/>
            <person name="Andreopoulos B."/>
            <person name="Martin F.M."/>
            <person name="Harder C.B."/>
            <person name="Rigling D."/>
            <person name="Ford K.L."/>
            <person name="Foster G.D."/>
            <person name="Pangilinan J."/>
            <person name="Papanicolaou A."/>
            <person name="Barry K."/>
            <person name="LaButti K."/>
            <person name="Viragh M."/>
            <person name="Koriabine M."/>
            <person name="Yan M."/>
            <person name="Riley R."/>
            <person name="Champramary S."/>
            <person name="Plett K.L."/>
            <person name="Tsai I.J."/>
            <person name="Slot J."/>
            <person name="Sipos G."/>
            <person name="Plett J."/>
            <person name="Nagy L.G."/>
            <person name="Grigoriev I.V."/>
        </authorList>
    </citation>
    <scope>NUCLEOTIDE SEQUENCE</scope>
    <source>
        <strain evidence="2">FPL87.14</strain>
    </source>
</reference>
<dbReference type="SUPFAM" id="SSF53254">
    <property type="entry name" value="Phosphoglycerate mutase-like"/>
    <property type="match status" value="1"/>
</dbReference>
<dbReference type="InterPro" id="IPR013078">
    <property type="entry name" value="His_Pase_superF_clade-1"/>
</dbReference>
<dbReference type="InterPro" id="IPR029033">
    <property type="entry name" value="His_PPase_superfam"/>
</dbReference>
<dbReference type="Pfam" id="PF00300">
    <property type="entry name" value="His_Phos_1"/>
    <property type="match status" value="1"/>
</dbReference>